<proteinExistence type="predicted"/>
<accession>A0A2B7IQH4</accession>
<name>A0A2B7IQH4_CUTAC</name>
<evidence type="ECO:0000313" key="2">
    <source>
        <dbReference type="Proteomes" id="UP000226191"/>
    </source>
</evidence>
<dbReference type="Proteomes" id="UP000226191">
    <property type="component" value="Unassembled WGS sequence"/>
</dbReference>
<protein>
    <submittedName>
        <fullName evidence="1">Uncharacterized protein</fullName>
    </submittedName>
</protein>
<dbReference type="AlphaFoldDB" id="A0A2B7IQH4"/>
<reference evidence="1 2" key="1">
    <citation type="submission" date="2017-02" db="EMBL/GenBank/DDBJ databases">
        <title>Prevalence of linear plasmids in Cutibacterium acnes isolates obtained from cancerous prostatic tissue.</title>
        <authorList>
            <person name="Davidsson S."/>
            <person name="Bruggemann H."/>
        </authorList>
    </citation>
    <scope>NUCLEOTIDE SEQUENCE [LARGE SCALE GENOMIC DNA]</scope>
    <source>
        <strain evidence="1 2">11-78</strain>
    </source>
</reference>
<organism evidence="1 2">
    <name type="scientific">Cutibacterium acnes</name>
    <name type="common">Propionibacterium acnes</name>
    <dbReference type="NCBI Taxonomy" id="1747"/>
    <lineage>
        <taxon>Bacteria</taxon>
        <taxon>Bacillati</taxon>
        <taxon>Actinomycetota</taxon>
        <taxon>Actinomycetes</taxon>
        <taxon>Propionibacteriales</taxon>
        <taxon>Propionibacteriaceae</taxon>
        <taxon>Cutibacterium</taxon>
    </lineage>
</organism>
<dbReference type="GeneID" id="92858356"/>
<gene>
    <name evidence="1" type="ORF">B1B09_08075</name>
</gene>
<evidence type="ECO:0000313" key="1">
    <source>
        <dbReference type="EMBL" id="PGF34006.1"/>
    </source>
</evidence>
<dbReference type="RefSeq" id="WP_002519520.1">
    <property type="nucleotide sequence ID" value="NZ_AP019664.1"/>
</dbReference>
<comment type="caution">
    <text evidence="1">The sequence shown here is derived from an EMBL/GenBank/DDBJ whole genome shotgun (WGS) entry which is preliminary data.</text>
</comment>
<dbReference type="EMBL" id="MVCE01000003">
    <property type="protein sequence ID" value="PGF34006.1"/>
    <property type="molecule type" value="Genomic_DNA"/>
</dbReference>
<sequence>MPHIGSTRHMLTLSVSRHLESTPSTRRRLLKNQGIFFLASIGCSVPQHLASLSCAAKPAMDSISSAPQACQRQRSSQ</sequence>